<evidence type="ECO:0000256" key="2">
    <source>
        <dbReference type="ARBA" id="ARBA00004496"/>
    </source>
</evidence>
<dbReference type="InterPro" id="IPR011335">
    <property type="entry name" value="Restrct_endonuc-II-like"/>
</dbReference>
<keyword evidence="8" id="KW-0378">Hydrolase</keyword>
<organism evidence="14">
    <name type="scientific">Myoviridae sp. ctngn1</name>
    <dbReference type="NCBI Taxonomy" id="2823551"/>
    <lineage>
        <taxon>Viruses</taxon>
        <taxon>Duplodnaviria</taxon>
        <taxon>Heunggongvirae</taxon>
        <taxon>Uroviricota</taxon>
        <taxon>Caudoviricetes</taxon>
    </lineage>
</organism>
<keyword evidence="11" id="KW-0234">DNA repair</keyword>
<evidence type="ECO:0000256" key="13">
    <source>
        <dbReference type="ARBA" id="ARBA00029523"/>
    </source>
</evidence>
<dbReference type="Pfam" id="PF03838">
    <property type="entry name" value="RecU"/>
    <property type="match status" value="1"/>
</dbReference>
<dbReference type="GO" id="GO:0006310">
    <property type="term" value="P:DNA recombination"/>
    <property type="evidence" value="ECO:0007669"/>
    <property type="project" value="UniProtKB-KW"/>
</dbReference>
<dbReference type="Gene3D" id="3.40.1350.10">
    <property type="match status" value="1"/>
</dbReference>
<dbReference type="GO" id="GO:0003676">
    <property type="term" value="F:nucleic acid binding"/>
    <property type="evidence" value="ECO:0007669"/>
    <property type="project" value="InterPro"/>
</dbReference>
<evidence type="ECO:0000256" key="7">
    <source>
        <dbReference type="ARBA" id="ARBA00022763"/>
    </source>
</evidence>
<evidence type="ECO:0000256" key="11">
    <source>
        <dbReference type="ARBA" id="ARBA00023204"/>
    </source>
</evidence>
<reference evidence="14" key="1">
    <citation type="journal article" date="2021" name="Proc. Natl. Acad. Sci. U.S.A.">
        <title>A Catalog of Tens of Thousands of Viruses from Human Metagenomes Reveals Hidden Associations with Chronic Diseases.</title>
        <authorList>
            <person name="Tisza M.J."/>
            <person name="Buck C.B."/>
        </authorList>
    </citation>
    <scope>NUCLEOTIDE SEQUENCE</scope>
    <source>
        <strain evidence="14">Ctngn1</strain>
    </source>
</reference>
<evidence type="ECO:0000256" key="4">
    <source>
        <dbReference type="ARBA" id="ARBA00022722"/>
    </source>
</evidence>
<dbReference type="InterPro" id="IPR011856">
    <property type="entry name" value="tRNA_endonuc-like_dom_sf"/>
</dbReference>
<dbReference type="EMBL" id="BK014685">
    <property type="protein sequence ID" value="DAD67739.1"/>
    <property type="molecule type" value="Genomic_DNA"/>
</dbReference>
<evidence type="ECO:0000256" key="8">
    <source>
        <dbReference type="ARBA" id="ARBA00022801"/>
    </source>
</evidence>
<evidence type="ECO:0000256" key="10">
    <source>
        <dbReference type="ARBA" id="ARBA00023172"/>
    </source>
</evidence>
<keyword evidence="5" id="KW-0479">Metal-binding</keyword>
<evidence type="ECO:0000256" key="3">
    <source>
        <dbReference type="ARBA" id="ARBA00022490"/>
    </source>
</evidence>
<dbReference type="GO" id="GO:0046872">
    <property type="term" value="F:metal ion binding"/>
    <property type="evidence" value="ECO:0007669"/>
    <property type="project" value="UniProtKB-KW"/>
</dbReference>
<keyword evidence="9" id="KW-0460">Magnesium</keyword>
<evidence type="ECO:0000256" key="12">
    <source>
        <dbReference type="ARBA" id="ARBA00023447"/>
    </source>
</evidence>
<evidence type="ECO:0000256" key="1">
    <source>
        <dbReference type="ARBA" id="ARBA00001946"/>
    </source>
</evidence>
<keyword evidence="3" id="KW-0963">Cytoplasm</keyword>
<name>A0A8S5LD01_9CAUD</name>
<comment type="similarity">
    <text evidence="12">Belongs to the RecU family.</text>
</comment>
<dbReference type="SUPFAM" id="SSF52980">
    <property type="entry name" value="Restriction endonuclease-like"/>
    <property type="match status" value="1"/>
</dbReference>
<keyword evidence="7" id="KW-0227">DNA damage</keyword>
<dbReference type="GO" id="GO:0006281">
    <property type="term" value="P:DNA repair"/>
    <property type="evidence" value="ECO:0007669"/>
    <property type="project" value="UniProtKB-KW"/>
</dbReference>
<dbReference type="InterPro" id="IPR004612">
    <property type="entry name" value="Resolv_RecU"/>
</dbReference>
<accession>A0A8S5LD01</accession>
<comment type="cofactor">
    <cofactor evidence="1">
        <name>Mg(2+)</name>
        <dbReference type="ChEBI" id="CHEBI:18420"/>
    </cofactor>
</comment>
<evidence type="ECO:0000256" key="9">
    <source>
        <dbReference type="ARBA" id="ARBA00022842"/>
    </source>
</evidence>
<keyword evidence="6" id="KW-0255">Endonuclease</keyword>
<comment type="subcellular location">
    <subcellularLocation>
        <location evidence="2">Cytoplasm</location>
    </subcellularLocation>
</comment>
<proteinExistence type="inferred from homology"/>
<keyword evidence="10" id="KW-0233">DNA recombination</keyword>
<evidence type="ECO:0000256" key="6">
    <source>
        <dbReference type="ARBA" id="ARBA00022759"/>
    </source>
</evidence>
<dbReference type="GO" id="GO:0016787">
    <property type="term" value="F:hydrolase activity"/>
    <property type="evidence" value="ECO:0007669"/>
    <property type="project" value="UniProtKB-KW"/>
</dbReference>
<evidence type="ECO:0000256" key="5">
    <source>
        <dbReference type="ARBA" id="ARBA00022723"/>
    </source>
</evidence>
<sequence>MLTFTEEEFEKYQNRIAGEKREAQLRRSYQGAVSRAQGAQFEKSIAGACDLYREKGMADIEKTPEPMRPIKSLGEGRFVAIFEKQAQPDYKGTLAGGQAVVFEAKSTATDRITQDRVTGDQAERLSRCAKLGGLAFVLCQFASGQVYKLPWSIWGDMQGQFGVRYITEETAAPYRCRLTARGEPLFLD</sequence>
<keyword evidence="4" id="KW-0540">Nuclease</keyword>
<protein>
    <recommendedName>
        <fullName evidence="13">Holliday junction resolvase RecU</fullName>
    </recommendedName>
</protein>
<evidence type="ECO:0000313" key="14">
    <source>
        <dbReference type="EMBL" id="DAD67739.1"/>
    </source>
</evidence>
<dbReference type="GO" id="GO:0004519">
    <property type="term" value="F:endonuclease activity"/>
    <property type="evidence" value="ECO:0007669"/>
    <property type="project" value="UniProtKB-KW"/>
</dbReference>